<dbReference type="Pfam" id="PF05141">
    <property type="entry name" value="DIT1_PvcA"/>
    <property type="match status" value="1"/>
</dbReference>
<dbReference type="PANTHER" id="PTHR37285">
    <property type="entry name" value="SPORE WALL MATURATION PROTEIN DIT1"/>
    <property type="match status" value="1"/>
</dbReference>
<reference evidence="1 2" key="1">
    <citation type="journal article" date="2014" name="Genome Biol. Evol.">
        <title>Comparative genomics and transcriptomics analyses reveal divergent lifestyle features of nematode endoparasitic fungus Hirsutella minnesotensis.</title>
        <authorList>
            <person name="Lai Y."/>
            <person name="Liu K."/>
            <person name="Zhang X."/>
            <person name="Zhang X."/>
            <person name="Li K."/>
            <person name="Wang N."/>
            <person name="Shu C."/>
            <person name="Wu Y."/>
            <person name="Wang C."/>
            <person name="Bushley K.E."/>
            <person name="Xiang M."/>
            <person name="Liu X."/>
        </authorList>
    </citation>
    <scope>NUCLEOTIDE SEQUENCE [LARGE SCALE GENOMIC DNA]</scope>
    <source>
        <strain evidence="1 2">3608</strain>
    </source>
</reference>
<dbReference type="EMBL" id="KQ030595">
    <property type="protein sequence ID" value="KJZ71017.1"/>
    <property type="molecule type" value="Genomic_DNA"/>
</dbReference>
<evidence type="ECO:0000313" key="1">
    <source>
        <dbReference type="EMBL" id="KJZ71017.1"/>
    </source>
</evidence>
<dbReference type="OrthoDB" id="429813at2759"/>
<proteinExistence type="predicted"/>
<dbReference type="AlphaFoldDB" id="A0A0F7ZXN2"/>
<evidence type="ECO:0000313" key="2">
    <source>
        <dbReference type="Proteomes" id="UP000054481"/>
    </source>
</evidence>
<organism evidence="1 2">
    <name type="scientific">Hirsutella minnesotensis 3608</name>
    <dbReference type="NCBI Taxonomy" id="1043627"/>
    <lineage>
        <taxon>Eukaryota</taxon>
        <taxon>Fungi</taxon>
        <taxon>Dikarya</taxon>
        <taxon>Ascomycota</taxon>
        <taxon>Pezizomycotina</taxon>
        <taxon>Sordariomycetes</taxon>
        <taxon>Hypocreomycetidae</taxon>
        <taxon>Hypocreales</taxon>
        <taxon>Ophiocordycipitaceae</taxon>
        <taxon>Hirsutella</taxon>
    </lineage>
</organism>
<gene>
    <name evidence="1" type="ORF">HIM_09596</name>
</gene>
<sequence>MDSRPTQPSVFERFVAGFTRLPGGELLSTFGPRRGIVESSWEQIQSQLCSSSSPLQWPSQQRLRGPCRVDIRMSRSDGELDTSPPELLVYEDASKDDLIIGIALTLDATAPTPDSESDNFFAALITEGLHINSRDDESNQVLQDRDDIIDSIVEHFNTSLRYITKDDMWARGGQDYFRARISHYVERGQKIEFCLPAFPCKSSHPGKVQGVSPDRGEYIALTHLDDFIQGIERLYRPGAKLWVISDGHVFSDCIGVDDGVVDSYGEQLIAMSERIAMSRGGVDRIGFKSLLDLLKLERLEGTKLLESSIPPLQHHIATKMTDEAETCRRILQRGFQVHPQELRRRIDSKELGIIALYRGFSRFMLEDLALNPYTSALSQSQRRKLSAKVAFEMIQRNQAYSNLVEVMFPYHVRLSIHAHNNAGPKFGIQLFGNQVRATNELSPDGDLVKSHDQLHVPTPWHNCIVEIQGHSTLYITKSSVAQGALAGGAFKGGWTPLCTGGGSFHLEPAL</sequence>
<dbReference type="PANTHER" id="PTHR37285:SF5">
    <property type="entry name" value="SPORE WALL MATURATION PROTEIN DIT1"/>
    <property type="match status" value="1"/>
</dbReference>
<protein>
    <recommendedName>
        <fullName evidence="3">Pyoverdine/dityrosine biosynthesis protein</fullName>
    </recommendedName>
</protein>
<evidence type="ECO:0008006" key="3">
    <source>
        <dbReference type="Google" id="ProtNLM"/>
    </source>
</evidence>
<dbReference type="Proteomes" id="UP000054481">
    <property type="component" value="Unassembled WGS sequence"/>
</dbReference>
<dbReference type="InterPro" id="IPR007817">
    <property type="entry name" value="Isocyanide_synthase_DIT1"/>
</dbReference>
<name>A0A0F7ZXN2_9HYPO</name>
<accession>A0A0F7ZXN2</accession>
<keyword evidence="2" id="KW-1185">Reference proteome</keyword>